<evidence type="ECO:0000256" key="4">
    <source>
        <dbReference type="SAM" id="MobiDB-lite"/>
    </source>
</evidence>
<dbReference type="Gene3D" id="3.40.50.300">
    <property type="entry name" value="P-loop containing nucleotide triphosphate hydrolases"/>
    <property type="match status" value="1"/>
</dbReference>
<dbReference type="InterPro" id="IPR036388">
    <property type="entry name" value="WH-like_DNA-bd_sf"/>
</dbReference>
<dbReference type="PRINTS" id="PR00364">
    <property type="entry name" value="DISEASERSIST"/>
</dbReference>
<accession>A0ABS4T318</accession>
<dbReference type="Pfam" id="PF03704">
    <property type="entry name" value="BTAD"/>
    <property type="match status" value="1"/>
</dbReference>
<dbReference type="Proteomes" id="UP001519331">
    <property type="component" value="Unassembled WGS sequence"/>
</dbReference>
<dbReference type="Gene3D" id="1.25.40.10">
    <property type="entry name" value="Tetratricopeptide repeat domain"/>
    <property type="match status" value="1"/>
</dbReference>
<feature type="region of interest" description="Disordered" evidence="4">
    <location>
        <begin position="250"/>
        <end position="279"/>
    </location>
</feature>
<dbReference type="SMART" id="SM01043">
    <property type="entry name" value="BTAD"/>
    <property type="match status" value="1"/>
</dbReference>
<dbReference type="InterPro" id="IPR005158">
    <property type="entry name" value="BTAD"/>
</dbReference>
<feature type="domain" description="OmpR/PhoB-type" evidence="5">
    <location>
        <begin position="1"/>
        <end position="96"/>
    </location>
</feature>
<evidence type="ECO:0000313" key="6">
    <source>
        <dbReference type="EMBL" id="MBP2318841.1"/>
    </source>
</evidence>
<dbReference type="InterPro" id="IPR001867">
    <property type="entry name" value="OmpR/PhoB-type_DNA-bd"/>
</dbReference>
<protein>
    <submittedName>
        <fullName evidence="6">ATPase/DNA-binding SARP family transcriptional activator</fullName>
    </submittedName>
</protein>
<evidence type="ECO:0000313" key="7">
    <source>
        <dbReference type="Proteomes" id="UP001519331"/>
    </source>
</evidence>
<dbReference type="RefSeq" id="WP_210049285.1">
    <property type="nucleotide sequence ID" value="NZ_JAGINX010000001.1"/>
</dbReference>
<keyword evidence="2 3" id="KW-0238">DNA-binding</keyword>
<keyword evidence="7" id="KW-1185">Reference proteome</keyword>
<feature type="compositionally biased region" description="Low complexity" evidence="4">
    <location>
        <begin position="255"/>
        <end position="270"/>
    </location>
</feature>
<dbReference type="SUPFAM" id="SSF48452">
    <property type="entry name" value="TPR-like"/>
    <property type="match status" value="1"/>
</dbReference>
<evidence type="ECO:0000256" key="2">
    <source>
        <dbReference type="ARBA" id="ARBA00023125"/>
    </source>
</evidence>
<dbReference type="SUPFAM" id="SSF46894">
    <property type="entry name" value="C-terminal effector domain of the bipartite response regulators"/>
    <property type="match status" value="1"/>
</dbReference>
<feature type="DNA-binding region" description="OmpR/PhoB-type" evidence="3">
    <location>
        <begin position="1"/>
        <end position="96"/>
    </location>
</feature>
<evidence type="ECO:0000256" key="1">
    <source>
        <dbReference type="ARBA" id="ARBA00005820"/>
    </source>
</evidence>
<dbReference type="CDD" id="cd15831">
    <property type="entry name" value="BTAD"/>
    <property type="match status" value="1"/>
</dbReference>
<dbReference type="InterPro" id="IPR016032">
    <property type="entry name" value="Sig_transdc_resp-reg_C-effctor"/>
</dbReference>
<dbReference type="InterPro" id="IPR011990">
    <property type="entry name" value="TPR-like_helical_dom_sf"/>
</dbReference>
<comment type="caution">
    <text evidence="6">The sequence shown here is derived from an EMBL/GenBank/DDBJ whole genome shotgun (WGS) entry which is preliminary data.</text>
</comment>
<name>A0ABS4T318_9MICC</name>
<dbReference type="Gene3D" id="1.10.10.10">
    <property type="entry name" value="Winged helix-like DNA-binding domain superfamily/Winged helix DNA-binding domain"/>
    <property type="match status" value="1"/>
</dbReference>
<dbReference type="InterPro" id="IPR058852">
    <property type="entry name" value="HTH_77"/>
</dbReference>
<dbReference type="PANTHER" id="PTHR47691:SF3">
    <property type="entry name" value="HTH-TYPE TRANSCRIPTIONAL REGULATOR RV0890C-RELATED"/>
    <property type="match status" value="1"/>
</dbReference>
<gene>
    <name evidence="6" type="ORF">JOF45_001860</name>
</gene>
<organism evidence="6 7">
    <name type="scientific">Nesterenkonia lacusekhoensis</name>
    <dbReference type="NCBI Taxonomy" id="150832"/>
    <lineage>
        <taxon>Bacteria</taxon>
        <taxon>Bacillati</taxon>
        <taxon>Actinomycetota</taxon>
        <taxon>Actinomycetes</taxon>
        <taxon>Micrococcales</taxon>
        <taxon>Micrococcaceae</taxon>
        <taxon>Nesterenkonia</taxon>
    </lineage>
</organism>
<evidence type="ECO:0000259" key="5">
    <source>
        <dbReference type="PROSITE" id="PS51755"/>
    </source>
</evidence>
<dbReference type="PANTHER" id="PTHR47691">
    <property type="entry name" value="REGULATOR-RELATED"/>
    <property type="match status" value="1"/>
</dbReference>
<dbReference type="EMBL" id="JAGINX010000001">
    <property type="protein sequence ID" value="MBP2318841.1"/>
    <property type="molecule type" value="Genomic_DNA"/>
</dbReference>
<dbReference type="InterPro" id="IPR027417">
    <property type="entry name" value="P-loop_NTPase"/>
</dbReference>
<reference evidence="6 7" key="1">
    <citation type="submission" date="2021-03" db="EMBL/GenBank/DDBJ databases">
        <title>Sequencing the genomes of 1000 actinobacteria strains.</title>
        <authorList>
            <person name="Klenk H.-P."/>
        </authorList>
    </citation>
    <scope>NUCLEOTIDE SEQUENCE [LARGE SCALE GENOMIC DNA]</scope>
    <source>
        <strain evidence="6 7">DSM 12544</strain>
    </source>
</reference>
<dbReference type="Pfam" id="PF00486">
    <property type="entry name" value="Trans_reg_C"/>
    <property type="match status" value="1"/>
</dbReference>
<comment type="similarity">
    <text evidence="1">Belongs to the AfsR/DnrI/RedD regulatory family.</text>
</comment>
<proteinExistence type="inferred from homology"/>
<dbReference type="PROSITE" id="PS51755">
    <property type="entry name" value="OMPR_PHOB"/>
    <property type="match status" value="1"/>
</dbReference>
<sequence>MRVQVLGPVRLVTAGGDAVEVPERKVRALLAALSASAGEAVPAETLISRVWGEDLPGNPSRVLQAKLSQLRALLDQAAPGGRKLLNRSSGGYRLSLGEQTFDAAAFRSAVGRAAELPADGHRVELLQNVLDLWRGGPYAEFADELWLGAEIADLEETRLRGVELCAEALVEIGRPEQAVTSAAPLLTQQPTREGLAAPLLLAYYRTRRQPEALSAYERLRGHLAEEFGADPTPELQRLHLQILRQDPELAAGPTQTGPAQAGSPQAGAVQEGQGTDEAGSRLPAYPSPFLGRAAEVRQVSELMAENRLVTLLGIGGVGKTRLAVRAAEGQAENGAEVWFVDLAEVVEGSTVGEARAEDSCRLIGVAAAALGLTSPWQESSDVLRRLVLALEGRDALLVLDNCEHIVEDVAFFTAQLLRRAPQLRILTTSREPLNLPEEQRFTVPPLTAQDTESPAVEFFLTRARAVDAAIDDDPEAAGSAAELCRRLDGLPLALELAAAQTHVLSVAQLLERISDRLDLLARPGRAAPRRQQTLRGMLDWSWSLLQEQEQILLRRLAVHPVSWRLDAVEEICADLELPRRRVLPALVTLVERSLVSTVRADGELRYRLLETVGAYAAEKLAVSGDREAVAGRHLNYHLALVECAEHYLFGPRARDWVRRLDEARPHLNHAIDEALHRGDGAAGVGLVRALFWYRWMTGRVDTLLEELPAVLACPYQGESPEQRRAYAQTLVLARTVADRRPGQKVTQVLAALESFAPDEESQLARMQVQWFAASVMFADLEHRDQGSRLADESIAHLLQAGDLRGAAFASTQRDWFLLDFWGIPPAGLPEGHDAEQILRAHGDVYGLTQALGIQHLWAEAQGRTEEAQQRADEATALCAELSLDGESAFWMLVQSVTSLRSNDLDAAEDQLSRARALAQRTAFVYCITLSEAVGAMLAERRGDVDHARQVLAAFSAEDREDARRTLVRYLGEHALPAELQPAAGSAAS</sequence>
<evidence type="ECO:0000256" key="3">
    <source>
        <dbReference type="PROSITE-ProRule" id="PRU01091"/>
    </source>
</evidence>
<dbReference type="Pfam" id="PF25872">
    <property type="entry name" value="HTH_77"/>
    <property type="match status" value="1"/>
</dbReference>
<dbReference type="SMART" id="SM00862">
    <property type="entry name" value="Trans_reg_C"/>
    <property type="match status" value="1"/>
</dbReference>
<dbReference type="SUPFAM" id="SSF52540">
    <property type="entry name" value="P-loop containing nucleoside triphosphate hydrolases"/>
    <property type="match status" value="1"/>
</dbReference>